<dbReference type="CDD" id="cd12378">
    <property type="entry name" value="RRM1_I_PABPs"/>
    <property type="match status" value="1"/>
</dbReference>
<dbReference type="FunFam" id="3.30.70.330:FF:000003">
    <property type="entry name" value="Polyadenylate-binding protein"/>
    <property type="match status" value="1"/>
</dbReference>
<keyword evidence="5" id="KW-0677">Repeat</keyword>
<evidence type="ECO:0000259" key="10">
    <source>
        <dbReference type="PROSITE" id="PS51309"/>
    </source>
</evidence>
<dbReference type="SUPFAM" id="SSF54928">
    <property type="entry name" value="RNA-binding domain, RBD"/>
    <property type="match status" value="2"/>
</dbReference>
<evidence type="ECO:0000256" key="5">
    <source>
        <dbReference type="ARBA" id="ARBA00022737"/>
    </source>
</evidence>
<dbReference type="CDD" id="cd12379">
    <property type="entry name" value="RRM2_I_PABPs"/>
    <property type="match status" value="1"/>
</dbReference>
<dbReference type="Pfam" id="PF00076">
    <property type="entry name" value="RRM_1"/>
    <property type="match status" value="4"/>
</dbReference>
<dbReference type="Proteomes" id="UP000507470">
    <property type="component" value="Unassembled WGS sequence"/>
</dbReference>
<dbReference type="InterPro" id="IPR002004">
    <property type="entry name" value="PABP_HYD_C"/>
</dbReference>
<dbReference type="SUPFAM" id="SSF63570">
    <property type="entry name" value="PABC (PABP) domain"/>
    <property type="match status" value="3"/>
</dbReference>
<dbReference type="InterPro" id="IPR045305">
    <property type="entry name" value="RRM2_I_PABPs"/>
</dbReference>
<feature type="domain" description="RRM" evidence="9">
    <location>
        <begin position="787"/>
        <end position="864"/>
    </location>
</feature>
<dbReference type="InterPro" id="IPR000504">
    <property type="entry name" value="RRM_dom"/>
</dbReference>
<dbReference type="GO" id="GO:0005634">
    <property type="term" value="C:nucleus"/>
    <property type="evidence" value="ECO:0007669"/>
    <property type="project" value="UniProtKB-SubCell"/>
</dbReference>
<dbReference type="PANTHER" id="PTHR24012">
    <property type="entry name" value="RNA BINDING PROTEIN"/>
    <property type="match status" value="1"/>
</dbReference>
<dbReference type="EMBL" id="CACVKT020001654">
    <property type="protein sequence ID" value="CAC5370109.1"/>
    <property type="molecule type" value="Genomic_DNA"/>
</dbReference>
<dbReference type="GO" id="GO:0005737">
    <property type="term" value="C:cytoplasm"/>
    <property type="evidence" value="ECO:0007669"/>
    <property type="project" value="UniProtKB-SubCell"/>
</dbReference>
<sequence>MFPSAVPGYILPNMTQGQTNFYAPTQVPQTKTIPIGIFTTFSLREDSQRFGIRKDDASNFFPADDIISAFNDILYKLTLCDHVAGNLEETSDIIVQMLNNCSDEKVLAYIVESLFEKCLNDPSFQNTGATLVQNLICKLKTTQTFANFGNLFLLRCKEEYLQSSETVLRLCRLSIFIGVLFFNQGVAGGRIVQSIPVLRFLIKNLLLVLLEHSTDVTVSCAVQVLKGADICKPDKGLFSEVFLYLQELQSCNHLSPKTKKSITFLLDLLVPSGSSEQTRVSSVNNYEPHAKGEVIKVKEQEPLTTSMFADPRRKEKKQMLGEFLFPLIKNMYQDLAGKITGMLLEIDNSALLHMLESKESLESKVREAVAILQAHQTKETQLPLTATMLADSPQQEHKQMLGERLFPLIQSMNPDLAGKITGMLLEIDNSELLHMLEPKESLESKVQEAVGVLQANQAKETVLTSIEATSYEGCRGNQIRQLTTPYSALEKQAMHSAGPGSLMTALYVGDLHPDVTEAMLFEKVSFAGPVLNIRVCRDKITGSSLGYAYVNFQQHDDAERALDVLNFDNFKGRPIRIMWSRTDPYLRKPGVGSVFINYLDKSIDNEALYDTFSAFGNILSCKIVCDKNGSRGYGFIHFETEEAARNCIEKVNGMLLKGKKVFVERFMNRRERLEILGDKMKKFNNVYVKNFSDDMSEDDLKDIFEPFGKLINVKIMSDIGGKSRGFGFVSYEKPEAAEKAVEDLNGLTIQDKTLFVGRAQKRAERQTELRAKFERIRMERINRHQGVNLYVKNLDENIDDERLRKEFSKFGTITSAKLERTEGGRSNGFGFVCFSSPEEATKAVREMHGRVVGERSIYVTLAQQNGDRKAHLASKYMQRIARIRMQGEPAAGMMSQMFPLAGPGYILPTMTQGQRNFYAPTQVPQMRASPRWPTQLRQPTPASGFQNLPGQLVRPGNPAAIGARQPGQGNIRGGMNAIPITGQSGTGQPPRMPQSVPCRGQVPPLAAVRNPASRYSATLMRNPPQAGRHQNMVIPQPPAQGGVIQVQGQEPLTATMLADAPQQEQKQMLGERLFLLIQSMYPDLAGKITGMLLEIDNSKLLHMLESKESLEAKVNEAVAVLQAHQAKETAPSTETAS</sequence>
<dbReference type="InterPro" id="IPR034364">
    <property type="entry name" value="PABP_RRM1"/>
</dbReference>
<gene>
    <name evidence="11" type="ORF">MCOR_9066</name>
</gene>
<dbReference type="PROSITE" id="PS51309">
    <property type="entry name" value="PABC"/>
    <property type="match status" value="3"/>
</dbReference>
<dbReference type="AlphaFoldDB" id="A0A6J8ALZ0"/>
<reference evidence="11 12" key="1">
    <citation type="submission" date="2020-06" db="EMBL/GenBank/DDBJ databases">
        <authorList>
            <person name="Li R."/>
            <person name="Bekaert M."/>
        </authorList>
    </citation>
    <scope>NUCLEOTIDE SEQUENCE [LARGE SCALE GENOMIC DNA]</scope>
    <source>
        <strain evidence="12">wild</strain>
    </source>
</reference>
<dbReference type="Gene3D" id="1.10.1900.10">
    <property type="entry name" value="c-terminal domain of poly(a) binding protein"/>
    <property type="match status" value="3"/>
</dbReference>
<dbReference type="SMART" id="SM00361">
    <property type="entry name" value="RRM_1"/>
    <property type="match status" value="4"/>
</dbReference>
<feature type="domain" description="PABC" evidence="10">
    <location>
        <begin position="1049"/>
        <end position="1126"/>
    </location>
</feature>
<dbReference type="GO" id="GO:0003723">
    <property type="term" value="F:RNA binding"/>
    <property type="evidence" value="ECO:0007669"/>
    <property type="project" value="UniProtKB-UniRule"/>
</dbReference>
<dbReference type="CDD" id="cd12381">
    <property type="entry name" value="RRM4_I_PABPs"/>
    <property type="match status" value="1"/>
</dbReference>
<dbReference type="Gene3D" id="3.30.70.330">
    <property type="match status" value="4"/>
</dbReference>
<dbReference type="InterPro" id="IPR003954">
    <property type="entry name" value="RRM_euk-type"/>
</dbReference>
<dbReference type="FunFam" id="3.30.70.330:FF:000234">
    <property type="entry name" value="Polyadenylate-binding protein 5"/>
    <property type="match status" value="1"/>
</dbReference>
<dbReference type="FunFam" id="1.10.1900.10:FF:000001">
    <property type="entry name" value="Polyadenylate-binding protein"/>
    <property type="match status" value="3"/>
</dbReference>
<dbReference type="SMART" id="SM00360">
    <property type="entry name" value="RRM"/>
    <property type="match status" value="4"/>
</dbReference>
<evidence type="ECO:0000256" key="7">
    <source>
        <dbReference type="ARBA" id="ARBA00023242"/>
    </source>
</evidence>
<dbReference type="SMART" id="SM00517">
    <property type="entry name" value="PolyA"/>
    <property type="match status" value="3"/>
</dbReference>
<dbReference type="NCBIfam" id="TIGR01628">
    <property type="entry name" value="PABP-1234"/>
    <property type="match status" value="1"/>
</dbReference>
<keyword evidence="4" id="KW-0963">Cytoplasm</keyword>
<evidence type="ECO:0000256" key="2">
    <source>
        <dbReference type="ARBA" id="ARBA00004496"/>
    </source>
</evidence>
<dbReference type="Pfam" id="PF00658">
    <property type="entry name" value="MLLE"/>
    <property type="match status" value="3"/>
</dbReference>
<dbReference type="CDD" id="cd12380">
    <property type="entry name" value="RRM3_I_PABPs"/>
    <property type="match status" value="1"/>
</dbReference>
<dbReference type="InterPro" id="IPR036053">
    <property type="entry name" value="PABP-dom"/>
</dbReference>
<feature type="domain" description="PABC" evidence="10">
    <location>
        <begin position="381"/>
        <end position="458"/>
    </location>
</feature>
<feature type="domain" description="RRM" evidence="9">
    <location>
        <begin position="684"/>
        <end position="761"/>
    </location>
</feature>
<evidence type="ECO:0000256" key="8">
    <source>
        <dbReference type="PROSITE-ProRule" id="PRU00176"/>
    </source>
</evidence>
<dbReference type="SUPFAM" id="SSF48371">
    <property type="entry name" value="ARM repeat"/>
    <property type="match status" value="1"/>
</dbReference>
<feature type="domain" description="PABC" evidence="10">
    <location>
        <begin position="300"/>
        <end position="377"/>
    </location>
</feature>
<accession>A0A6J8ALZ0</accession>
<dbReference type="Gene3D" id="1.25.40.180">
    <property type="match status" value="1"/>
</dbReference>
<evidence type="ECO:0000256" key="1">
    <source>
        <dbReference type="ARBA" id="ARBA00004123"/>
    </source>
</evidence>
<dbReference type="OrthoDB" id="19742at2759"/>
<evidence type="ECO:0000313" key="11">
    <source>
        <dbReference type="EMBL" id="CAC5370109.1"/>
    </source>
</evidence>
<organism evidence="11 12">
    <name type="scientific">Mytilus coruscus</name>
    <name type="common">Sea mussel</name>
    <dbReference type="NCBI Taxonomy" id="42192"/>
    <lineage>
        <taxon>Eukaryota</taxon>
        <taxon>Metazoa</taxon>
        <taxon>Spiralia</taxon>
        <taxon>Lophotrochozoa</taxon>
        <taxon>Mollusca</taxon>
        <taxon>Bivalvia</taxon>
        <taxon>Autobranchia</taxon>
        <taxon>Pteriomorphia</taxon>
        <taxon>Mytilida</taxon>
        <taxon>Mytiloidea</taxon>
        <taxon>Mytilidae</taxon>
        <taxon>Mytilinae</taxon>
        <taxon>Mytilus</taxon>
    </lineage>
</organism>
<comment type="similarity">
    <text evidence="3">Belongs to the polyadenylate-binding protein type-1 family.</text>
</comment>
<proteinExistence type="inferred from homology"/>
<protein>
    <submittedName>
        <fullName evidence="11">PABPC</fullName>
    </submittedName>
</protein>
<evidence type="ECO:0000256" key="4">
    <source>
        <dbReference type="ARBA" id="ARBA00022490"/>
    </source>
</evidence>
<dbReference type="InterPro" id="IPR016024">
    <property type="entry name" value="ARM-type_fold"/>
</dbReference>
<keyword evidence="7" id="KW-0539">Nucleus</keyword>
<evidence type="ECO:0000313" key="12">
    <source>
        <dbReference type="Proteomes" id="UP000507470"/>
    </source>
</evidence>
<dbReference type="FunFam" id="3.30.70.330:FF:000091">
    <property type="entry name" value="Polyadenylate-binding protein"/>
    <property type="match status" value="1"/>
</dbReference>
<dbReference type="PROSITE" id="PS50102">
    <property type="entry name" value="RRM"/>
    <property type="match status" value="4"/>
</dbReference>
<dbReference type="InterPro" id="IPR012677">
    <property type="entry name" value="Nucleotide-bd_a/b_plait_sf"/>
</dbReference>
<dbReference type="FunFam" id="3.30.70.330:FF:000651">
    <property type="entry name" value="Poly(A) binding protein cytoplasmic 1 like"/>
    <property type="match status" value="1"/>
</dbReference>
<evidence type="ECO:0000256" key="6">
    <source>
        <dbReference type="ARBA" id="ARBA00022884"/>
    </source>
</evidence>
<feature type="domain" description="RRM" evidence="9">
    <location>
        <begin position="592"/>
        <end position="668"/>
    </location>
</feature>
<feature type="domain" description="RRM" evidence="9">
    <location>
        <begin position="504"/>
        <end position="582"/>
    </location>
</feature>
<keyword evidence="6 8" id="KW-0694">RNA-binding</keyword>
<keyword evidence="12" id="KW-1185">Reference proteome</keyword>
<dbReference type="InterPro" id="IPR035979">
    <property type="entry name" value="RBD_domain_sf"/>
</dbReference>
<comment type="subcellular location">
    <subcellularLocation>
        <location evidence="2">Cytoplasm</location>
    </subcellularLocation>
    <subcellularLocation>
        <location evidence="1">Nucleus</location>
    </subcellularLocation>
</comment>
<evidence type="ECO:0000259" key="9">
    <source>
        <dbReference type="PROSITE" id="PS50102"/>
    </source>
</evidence>
<evidence type="ECO:0000256" key="3">
    <source>
        <dbReference type="ARBA" id="ARBA00008557"/>
    </source>
</evidence>
<dbReference type="InterPro" id="IPR006515">
    <property type="entry name" value="PABP_1234"/>
</dbReference>
<name>A0A6J8ALZ0_MYTCO</name>